<keyword evidence="3" id="KW-1185">Reference proteome</keyword>
<keyword evidence="1" id="KW-0175">Coiled coil</keyword>
<feature type="coiled-coil region" evidence="1">
    <location>
        <begin position="151"/>
        <end position="192"/>
    </location>
</feature>
<reference evidence="2" key="1">
    <citation type="submission" date="2023-06" db="EMBL/GenBank/DDBJ databases">
        <authorList>
            <person name="Delattre M."/>
        </authorList>
    </citation>
    <scope>NUCLEOTIDE SEQUENCE</scope>
    <source>
        <strain evidence="2">AF72</strain>
    </source>
</reference>
<dbReference type="AlphaFoldDB" id="A0AA36CVS6"/>
<organism evidence="2 3">
    <name type="scientific">Mesorhabditis spiculigera</name>
    <dbReference type="NCBI Taxonomy" id="96644"/>
    <lineage>
        <taxon>Eukaryota</taxon>
        <taxon>Metazoa</taxon>
        <taxon>Ecdysozoa</taxon>
        <taxon>Nematoda</taxon>
        <taxon>Chromadorea</taxon>
        <taxon>Rhabditida</taxon>
        <taxon>Rhabditina</taxon>
        <taxon>Rhabditomorpha</taxon>
        <taxon>Rhabditoidea</taxon>
        <taxon>Rhabditidae</taxon>
        <taxon>Mesorhabditinae</taxon>
        <taxon>Mesorhabditis</taxon>
    </lineage>
</organism>
<protein>
    <submittedName>
        <fullName evidence="2">Uncharacterized protein</fullName>
    </submittedName>
</protein>
<dbReference type="Proteomes" id="UP001177023">
    <property type="component" value="Unassembled WGS sequence"/>
</dbReference>
<gene>
    <name evidence="2" type="ORF">MSPICULIGERA_LOCUS14549</name>
</gene>
<name>A0AA36CVS6_9BILA</name>
<comment type="caution">
    <text evidence="2">The sequence shown here is derived from an EMBL/GenBank/DDBJ whole genome shotgun (WGS) entry which is preliminary data.</text>
</comment>
<feature type="non-terminal residue" evidence="2">
    <location>
        <position position="1"/>
    </location>
</feature>
<evidence type="ECO:0000313" key="2">
    <source>
        <dbReference type="EMBL" id="CAJ0576253.1"/>
    </source>
</evidence>
<accession>A0AA36CVS6</accession>
<evidence type="ECO:0000313" key="3">
    <source>
        <dbReference type="Proteomes" id="UP001177023"/>
    </source>
</evidence>
<dbReference type="EMBL" id="CATQJA010002643">
    <property type="protein sequence ID" value="CAJ0576253.1"/>
    <property type="molecule type" value="Genomic_DNA"/>
</dbReference>
<sequence>MKTYYAFGARSHSAGSGSRSFNSLNLDTYGSDYGRRSFSTRSYGYGYVPPISVSTRMQASYPSERQILEDPSALISKYCRSPTFSSIPTTKSSGISAISELKEVKEKTPEVSRRTESYLELRDSPNLLSPPLKTDRATSASLEILPQTDEVEDLKRQNRFLEEEVARLKLLLKEKERIEHEIKRKLLEVEAEAKVWRNKCEHLQPKVIQITEPSIDQELLEKLDSATDKLTKLNFAHDMKMLQNQMETALHEMSS</sequence>
<evidence type="ECO:0000256" key="1">
    <source>
        <dbReference type="SAM" id="Coils"/>
    </source>
</evidence>
<proteinExistence type="predicted"/>